<dbReference type="Proteomes" id="UP001497527">
    <property type="component" value="Unassembled WGS sequence"/>
</dbReference>
<gene>
    <name evidence="6" type="ORF">T190423A01A_70154</name>
</gene>
<evidence type="ECO:0000256" key="4">
    <source>
        <dbReference type="PROSITE-ProRule" id="PRU00473"/>
    </source>
</evidence>
<dbReference type="CDD" id="cd07185">
    <property type="entry name" value="OmpA_C-like"/>
    <property type="match status" value="1"/>
</dbReference>
<dbReference type="Pfam" id="PF07676">
    <property type="entry name" value="PD40"/>
    <property type="match status" value="2"/>
</dbReference>
<proteinExistence type="predicted"/>
<dbReference type="Gene3D" id="3.30.1330.60">
    <property type="entry name" value="OmpA-like domain"/>
    <property type="match status" value="1"/>
</dbReference>
<evidence type="ECO:0000256" key="2">
    <source>
        <dbReference type="ARBA" id="ARBA00023136"/>
    </source>
</evidence>
<comment type="caution">
    <text evidence="6">The sequence shown here is derived from an EMBL/GenBank/DDBJ whole genome shotgun (WGS) entry which is preliminary data.</text>
</comment>
<accession>A0ABM9PG47</accession>
<dbReference type="Gene3D" id="2.60.40.1120">
    <property type="entry name" value="Carboxypeptidase-like, regulatory domain"/>
    <property type="match status" value="1"/>
</dbReference>
<dbReference type="SUPFAM" id="SSF103088">
    <property type="entry name" value="OmpA-like"/>
    <property type="match status" value="1"/>
</dbReference>
<feature type="domain" description="OmpA-like" evidence="5">
    <location>
        <begin position="519"/>
        <end position="642"/>
    </location>
</feature>
<dbReference type="RefSeq" id="WP_348718808.1">
    <property type="nucleotide sequence ID" value="NZ_CAXJIO010000016.1"/>
</dbReference>
<dbReference type="PANTHER" id="PTHR30329:SF21">
    <property type="entry name" value="LIPOPROTEIN YIAD-RELATED"/>
    <property type="match status" value="1"/>
</dbReference>
<evidence type="ECO:0000256" key="1">
    <source>
        <dbReference type="ARBA" id="ARBA00004442"/>
    </source>
</evidence>
<dbReference type="InterPro" id="IPR008969">
    <property type="entry name" value="CarboxyPept-like_regulatory"/>
</dbReference>
<dbReference type="Pfam" id="PF13620">
    <property type="entry name" value="CarboxypepD_reg"/>
    <property type="match status" value="1"/>
</dbReference>
<keyword evidence="7" id="KW-1185">Reference proteome</keyword>
<sequence length="649" mass="74513">MIRFIPLQILICVLFTATTFGQRKYAADRYFNEFAYKKSAELYKVIYDKGDDSYLVLSRLGDSHYFNFEFDLAEKYYKNLMSSYMSVASPKHVFRYAQVLKSNGKIKESDKWLLKLKDLGEDSRAEALENNMDYFVEYSNKPKTYINIHNIASNTKYSDFGGFLYDNNLYFASAKPKSDKDKKLYRWNRQPFINIYKTEKKEIKEDKVLDVEDANLIEELSSKYHESNLVITKDGNTAYFTRDNFDGKRLRGDKDRVSHLKIYKVQKIGDYWGDIVELPFNSEDYSCGHPALSPDEKTLYFVSDMGNGLGATDIYKVSILENNSFGEPINLGKNVNTEGREMFPFIKNDGTLFFASDGHLGLGGLDIFESKFENQKYTAPINVGTPVNGPFDDFAFVINNDDTHGFFSSNRKGGVGDDDIYSFTIYNCKEDITGIVSDSRTGAPISEVLVQLMNEKGEPIEEQQTDTSGAYVFKKIDCEKNFVVVVSKENYRNKTKDTQTLDVNKQTIVENIQLESLIVENQIVINPIYFDFDLYNIREDAEYELEHIVSVLNNNPDLVIKIESHTDSRGTKEYNRNLSSNRAKSTRDYIISRGILPERIESAIGYGEDKLLNDCNDTNQSKCTEEEHQKNRRSYFYIVKGGASIQVNN</sequence>
<protein>
    <submittedName>
        <fullName evidence="6">OmpA-like domain-containing protein</fullName>
    </submittedName>
</protein>
<dbReference type="SUPFAM" id="SSF49464">
    <property type="entry name" value="Carboxypeptidase regulatory domain-like"/>
    <property type="match status" value="1"/>
</dbReference>
<organism evidence="6 7">
    <name type="scientific">Tenacibaculum polynesiense</name>
    <dbReference type="NCBI Taxonomy" id="3137857"/>
    <lineage>
        <taxon>Bacteria</taxon>
        <taxon>Pseudomonadati</taxon>
        <taxon>Bacteroidota</taxon>
        <taxon>Flavobacteriia</taxon>
        <taxon>Flavobacteriales</taxon>
        <taxon>Flavobacteriaceae</taxon>
        <taxon>Tenacibaculum</taxon>
    </lineage>
</organism>
<dbReference type="PRINTS" id="PR01021">
    <property type="entry name" value="OMPADOMAIN"/>
</dbReference>
<keyword evidence="2 4" id="KW-0472">Membrane</keyword>
<evidence type="ECO:0000256" key="3">
    <source>
        <dbReference type="ARBA" id="ARBA00023237"/>
    </source>
</evidence>
<dbReference type="InterPro" id="IPR011659">
    <property type="entry name" value="WD40"/>
</dbReference>
<dbReference type="PROSITE" id="PS51123">
    <property type="entry name" value="OMPA_2"/>
    <property type="match status" value="1"/>
</dbReference>
<comment type="subcellular location">
    <subcellularLocation>
        <location evidence="1">Cell outer membrane</location>
    </subcellularLocation>
</comment>
<dbReference type="InterPro" id="IPR036737">
    <property type="entry name" value="OmpA-like_sf"/>
</dbReference>
<dbReference type="PANTHER" id="PTHR30329">
    <property type="entry name" value="STATOR ELEMENT OF FLAGELLAR MOTOR COMPLEX"/>
    <property type="match status" value="1"/>
</dbReference>
<dbReference type="InterPro" id="IPR006664">
    <property type="entry name" value="OMP_bac"/>
</dbReference>
<evidence type="ECO:0000313" key="7">
    <source>
        <dbReference type="Proteomes" id="UP001497527"/>
    </source>
</evidence>
<evidence type="ECO:0000259" key="5">
    <source>
        <dbReference type="PROSITE" id="PS51123"/>
    </source>
</evidence>
<dbReference type="SUPFAM" id="SSF82171">
    <property type="entry name" value="DPP6 N-terminal domain-like"/>
    <property type="match status" value="1"/>
</dbReference>
<reference evidence="6 7" key="1">
    <citation type="submission" date="2024-05" db="EMBL/GenBank/DDBJ databases">
        <authorList>
            <person name="Duchaud E."/>
        </authorList>
    </citation>
    <scope>NUCLEOTIDE SEQUENCE [LARGE SCALE GENOMIC DNA]</scope>
    <source>
        <strain evidence="6">Ena-SAMPLE-TAB-13-05-2024-13:56:06:370-140308</strain>
    </source>
</reference>
<dbReference type="Pfam" id="PF00691">
    <property type="entry name" value="OmpA"/>
    <property type="match status" value="1"/>
</dbReference>
<dbReference type="InterPro" id="IPR050330">
    <property type="entry name" value="Bact_OuterMem_StrucFunc"/>
</dbReference>
<evidence type="ECO:0000313" key="6">
    <source>
        <dbReference type="EMBL" id="CAL2104461.1"/>
    </source>
</evidence>
<name>A0ABM9PG47_9FLAO</name>
<dbReference type="EMBL" id="CAXJIO010000016">
    <property type="protein sequence ID" value="CAL2104461.1"/>
    <property type="molecule type" value="Genomic_DNA"/>
</dbReference>
<dbReference type="InterPro" id="IPR006665">
    <property type="entry name" value="OmpA-like"/>
</dbReference>
<keyword evidence="3" id="KW-0998">Cell outer membrane</keyword>